<dbReference type="SUPFAM" id="SSF52980">
    <property type="entry name" value="Restriction endonuclease-like"/>
    <property type="match status" value="1"/>
</dbReference>
<dbReference type="InterPro" id="IPR051703">
    <property type="entry name" value="NF-kappa-B_Signaling_Reg"/>
</dbReference>
<dbReference type="InterPro" id="IPR019080">
    <property type="entry name" value="YqaJ_viral_recombinase"/>
</dbReference>
<evidence type="ECO:0000313" key="2">
    <source>
        <dbReference type="EMBL" id="VVE74221.1"/>
    </source>
</evidence>
<gene>
    <name evidence="2" type="ORF">PCA31118_04706</name>
</gene>
<dbReference type="PANTHER" id="PTHR46609">
    <property type="entry name" value="EXONUCLEASE, PHAGE-TYPE/RECB, C-TERMINAL DOMAIN-CONTAINING PROTEIN"/>
    <property type="match status" value="1"/>
</dbReference>
<keyword evidence="2" id="KW-0269">Exonuclease</keyword>
<name>A0A5E5AKB7_9BURK</name>
<dbReference type="PANTHER" id="PTHR46609:SF6">
    <property type="entry name" value="EXONUCLEASE, PHAGE-TYPE_RECB, C-TERMINAL DOMAIN-CONTAINING PROTEIN-RELATED"/>
    <property type="match status" value="1"/>
</dbReference>
<dbReference type="CDD" id="cd22343">
    <property type="entry name" value="PDDEXK_lambda_exonuclease-like"/>
    <property type="match status" value="1"/>
</dbReference>
<dbReference type="Gene3D" id="3.90.320.10">
    <property type="match status" value="1"/>
</dbReference>
<protein>
    <submittedName>
        <fullName evidence="2">Exonuclease</fullName>
    </submittedName>
</protein>
<evidence type="ECO:0000259" key="1">
    <source>
        <dbReference type="Pfam" id="PF09588"/>
    </source>
</evidence>
<accession>A0A5E5AKB7</accession>
<proteinExistence type="predicted"/>
<reference evidence="2 3" key="1">
    <citation type="submission" date="2019-08" db="EMBL/GenBank/DDBJ databases">
        <authorList>
            <person name="Peeters C."/>
        </authorList>
    </citation>
    <scope>NUCLEOTIDE SEQUENCE [LARGE SCALE GENOMIC DNA]</scope>
    <source>
        <strain evidence="2 3">LMG 31118</strain>
    </source>
</reference>
<keyword evidence="3" id="KW-1185">Reference proteome</keyword>
<dbReference type="Proteomes" id="UP000414136">
    <property type="component" value="Unassembled WGS sequence"/>
</dbReference>
<dbReference type="AlphaFoldDB" id="A0A5E5AKB7"/>
<keyword evidence="2" id="KW-0540">Nuclease</keyword>
<dbReference type="InterPro" id="IPR011335">
    <property type="entry name" value="Restrct_endonuc-II-like"/>
</dbReference>
<dbReference type="Pfam" id="PF09588">
    <property type="entry name" value="YqaJ"/>
    <property type="match status" value="1"/>
</dbReference>
<dbReference type="InterPro" id="IPR011604">
    <property type="entry name" value="PDDEXK-like_dom_sf"/>
</dbReference>
<dbReference type="OrthoDB" id="1245848at2"/>
<organism evidence="2 3">
    <name type="scientific">Pandoraea captiosa</name>
    <dbReference type="NCBI Taxonomy" id="2508302"/>
    <lineage>
        <taxon>Bacteria</taxon>
        <taxon>Pseudomonadati</taxon>
        <taxon>Pseudomonadota</taxon>
        <taxon>Betaproteobacteria</taxon>
        <taxon>Burkholderiales</taxon>
        <taxon>Burkholderiaceae</taxon>
        <taxon>Pandoraea</taxon>
    </lineage>
</organism>
<dbReference type="RefSeq" id="WP_150627369.1">
    <property type="nucleotide sequence ID" value="NZ_CABPSQ010000013.1"/>
</dbReference>
<dbReference type="EMBL" id="CABPSQ010000013">
    <property type="protein sequence ID" value="VVE74221.1"/>
    <property type="molecule type" value="Genomic_DNA"/>
</dbReference>
<feature type="domain" description="YqaJ viral recombinase" evidence="1">
    <location>
        <begin position="11"/>
        <end position="153"/>
    </location>
</feature>
<keyword evidence="2" id="KW-0378">Hydrolase</keyword>
<evidence type="ECO:0000313" key="3">
    <source>
        <dbReference type="Proteomes" id="UP000414136"/>
    </source>
</evidence>
<sequence>MSTGADQRTDEWRKERAGRITGSRFVDVIAITKSGKPTAERARMMRELAFERLAGAPMHEVGGKALAWGTEVEPVAVQLYELHTGNIVTPSPFVVHPRYDFVGSSPDGLVGTKGGIEIKSPHDEGVHINTWLEGMPAEHMPQVQGNMWVTGREWWDFISYDPRQCERLRLYVQRVPRDDAYIATMAAAILQFEAELQQMIEQLMKKSA</sequence>
<dbReference type="GO" id="GO:0004527">
    <property type="term" value="F:exonuclease activity"/>
    <property type="evidence" value="ECO:0007669"/>
    <property type="project" value="UniProtKB-KW"/>
</dbReference>